<dbReference type="Gene3D" id="1.10.10.60">
    <property type="entry name" value="Homeodomain-like"/>
    <property type="match status" value="1"/>
</dbReference>
<dbReference type="PANTHER" id="PTHR43280">
    <property type="entry name" value="ARAC-FAMILY TRANSCRIPTIONAL REGULATOR"/>
    <property type="match status" value="1"/>
</dbReference>
<evidence type="ECO:0000259" key="2">
    <source>
        <dbReference type="PROSITE" id="PS01124"/>
    </source>
</evidence>
<comment type="caution">
    <text evidence="3">The sequence shown here is derived from an EMBL/GenBank/DDBJ whole genome shotgun (WGS) entry which is preliminary data.</text>
</comment>
<name>A0A562TDH8_CHIJA</name>
<dbReference type="Pfam" id="PF12833">
    <property type="entry name" value="HTH_18"/>
    <property type="match status" value="1"/>
</dbReference>
<dbReference type="GO" id="GO:0003700">
    <property type="term" value="F:DNA-binding transcription factor activity"/>
    <property type="evidence" value="ECO:0007669"/>
    <property type="project" value="InterPro"/>
</dbReference>
<dbReference type="GO" id="GO:0043565">
    <property type="term" value="F:sequence-specific DNA binding"/>
    <property type="evidence" value="ECO:0007669"/>
    <property type="project" value="InterPro"/>
</dbReference>
<feature type="domain" description="HTH araC/xylS-type" evidence="2">
    <location>
        <begin position="215"/>
        <end position="313"/>
    </location>
</feature>
<dbReference type="EMBL" id="VLLG01000002">
    <property type="protein sequence ID" value="TWI91126.1"/>
    <property type="molecule type" value="Genomic_DNA"/>
</dbReference>
<reference evidence="3 4" key="1">
    <citation type="journal article" date="2013" name="Stand. Genomic Sci.">
        <title>Genomic Encyclopedia of Type Strains, Phase I: The one thousand microbial genomes (KMG-I) project.</title>
        <authorList>
            <person name="Kyrpides N.C."/>
            <person name="Woyke T."/>
            <person name="Eisen J.A."/>
            <person name="Garrity G."/>
            <person name="Lilburn T.G."/>
            <person name="Beck B.J."/>
            <person name="Whitman W.B."/>
            <person name="Hugenholtz P."/>
            <person name="Klenk H.P."/>
        </authorList>
    </citation>
    <scope>NUCLEOTIDE SEQUENCE [LARGE SCALE GENOMIC DNA]</scope>
    <source>
        <strain evidence="3 4">DSM 13484</strain>
    </source>
</reference>
<dbReference type="SMART" id="SM00342">
    <property type="entry name" value="HTH_ARAC"/>
    <property type="match status" value="1"/>
</dbReference>
<dbReference type="PROSITE" id="PS01124">
    <property type="entry name" value="HTH_ARAC_FAMILY_2"/>
    <property type="match status" value="1"/>
</dbReference>
<accession>A0A562TDH8</accession>
<keyword evidence="1" id="KW-0238">DNA-binding</keyword>
<evidence type="ECO:0000256" key="1">
    <source>
        <dbReference type="ARBA" id="ARBA00023125"/>
    </source>
</evidence>
<organism evidence="3 4">
    <name type="scientific">Chitinophaga japonensis</name>
    <name type="common">Flexibacter japonensis</name>
    <dbReference type="NCBI Taxonomy" id="104662"/>
    <lineage>
        <taxon>Bacteria</taxon>
        <taxon>Pseudomonadati</taxon>
        <taxon>Bacteroidota</taxon>
        <taxon>Chitinophagia</taxon>
        <taxon>Chitinophagales</taxon>
        <taxon>Chitinophagaceae</taxon>
        <taxon>Chitinophaga</taxon>
    </lineage>
</organism>
<evidence type="ECO:0000313" key="4">
    <source>
        <dbReference type="Proteomes" id="UP000316778"/>
    </source>
</evidence>
<gene>
    <name evidence="3" type="ORF">LX66_0488</name>
</gene>
<dbReference type="AlphaFoldDB" id="A0A562TDH8"/>
<evidence type="ECO:0000313" key="3">
    <source>
        <dbReference type="EMBL" id="TWI91126.1"/>
    </source>
</evidence>
<dbReference type="RefSeq" id="WP_145710292.1">
    <property type="nucleotide sequence ID" value="NZ_BAAAFY010000001.1"/>
</dbReference>
<dbReference type="OrthoDB" id="644174at2"/>
<protein>
    <submittedName>
        <fullName evidence="3">Helix-turn-helix protein</fullName>
    </submittedName>
</protein>
<sequence>MEILLKGTRTEIPLRLIPYVANWATVSYLQYDFGHLLLQRFLHKYYRICIYRFIADRSGSLRLQCEQGTILLQLITEGPIKNIIQGYGHVLLQSGQYAFCYFPAGTHEIQLDAGEYESMYITLHTSLLEELAESLEDMRAILSCLHTASSQGACLTPLEMDYRMQDIISDIRRCRETGGNLLVEFSTSIRNLLNLYRKALQAADQLRKLQASVYTAAVISIQEEVAKNPSIQQHTLAYFARKHNMSQSTLKRYFKAVCKKTLHRYVWEECMKKAVWMRYSQQLSLDEIADEVGYADKSGFLKSFKKYAGGNGD</sequence>
<keyword evidence="4" id="KW-1185">Reference proteome</keyword>
<dbReference type="PANTHER" id="PTHR43280:SF2">
    <property type="entry name" value="HTH-TYPE TRANSCRIPTIONAL REGULATOR EXSA"/>
    <property type="match status" value="1"/>
</dbReference>
<proteinExistence type="predicted"/>
<dbReference type="Proteomes" id="UP000316778">
    <property type="component" value="Unassembled WGS sequence"/>
</dbReference>
<dbReference type="InterPro" id="IPR018060">
    <property type="entry name" value="HTH_AraC"/>
</dbReference>